<evidence type="ECO:0000256" key="8">
    <source>
        <dbReference type="ARBA" id="ARBA00023065"/>
    </source>
</evidence>
<dbReference type="InterPro" id="IPR004772">
    <property type="entry name" value="TrkH"/>
</dbReference>
<dbReference type="GO" id="GO:0046872">
    <property type="term" value="F:metal ion binding"/>
    <property type="evidence" value="ECO:0007669"/>
    <property type="project" value="UniProtKB-KW"/>
</dbReference>
<keyword evidence="2 10" id="KW-0813">Transport</keyword>
<feature type="binding site" evidence="11">
    <location>
        <position position="222"/>
    </location>
    <ligand>
        <name>K(+)</name>
        <dbReference type="ChEBI" id="CHEBI:29103"/>
    </ligand>
</feature>
<dbReference type="PANTHER" id="PTHR32024:SF3">
    <property type="entry name" value="TRK SYSTEM POTASSIUM UPTAKE PROTEIN"/>
    <property type="match status" value="1"/>
</dbReference>
<evidence type="ECO:0000256" key="5">
    <source>
        <dbReference type="ARBA" id="ARBA00022692"/>
    </source>
</evidence>
<protein>
    <recommendedName>
        <fullName evidence="10">Trk system potassium uptake protein</fullName>
    </recommendedName>
</protein>
<dbReference type="PIRSF" id="PIRSF006247">
    <property type="entry name" value="TrkH"/>
    <property type="match status" value="1"/>
</dbReference>
<feature type="binding site" evidence="11">
    <location>
        <position position="113"/>
    </location>
    <ligand>
        <name>K(+)</name>
        <dbReference type="ChEBI" id="CHEBI:29103"/>
    </ligand>
</feature>
<organism evidence="13 14">
    <name type="scientific">Pseudoalteromonas tetraodonis GFC</name>
    <dbReference type="NCBI Taxonomy" id="1315271"/>
    <lineage>
        <taxon>Bacteria</taxon>
        <taxon>Pseudomonadati</taxon>
        <taxon>Pseudomonadota</taxon>
        <taxon>Gammaproteobacteria</taxon>
        <taxon>Alteromonadales</taxon>
        <taxon>Pseudoalteromonadaceae</taxon>
        <taxon>Pseudoalteromonas</taxon>
    </lineage>
</organism>
<dbReference type="AlphaFoldDB" id="A0AA37S4W1"/>
<keyword evidence="5 12" id="KW-0812">Transmembrane</keyword>
<keyword evidence="6 10" id="KW-0630">Potassium</keyword>
<evidence type="ECO:0000256" key="12">
    <source>
        <dbReference type="SAM" id="Phobius"/>
    </source>
</evidence>
<feature type="transmembrane region" description="Helical" evidence="12">
    <location>
        <begin position="134"/>
        <end position="154"/>
    </location>
</feature>
<evidence type="ECO:0000256" key="6">
    <source>
        <dbReference type="ARBA" id="ARBA00022958"/>
    </source>
</evidence>
<feature type="transmembrane region" description="Helical" evidence="12">
    <location>
        <begin position="454"/>
        <end position="477"/>
    </location>
</feature>
<feature type="transmembrane region" description="Helical" evidence="12">
    <location>
        <begin position="423"/>
        <end position="442"/>
    </location>
</feature>
<keyword evidence="10" id="KW-0997">Cell inner membrane</keyword>
<dbReference type="EMBL" id="BSNE01000020">
    <property type="protein sequence ID" value="GLQ04154.1"/>
    <property type="molecule type" value="Genomic_DNA"/>
</dbReference>
<gene>
    <name evidence="13" type="primary">trkH_2</name>
    <name evidence="13" type="ORF">GCM10007914_30350</name>
</gene>
<comment type="caution">
    <text evidence="13">The sequence shown here is derived from an EMBL/GenBank/DDBJ whole genome shotgun (WGS) entry which is preliminary data.</text>
</comment>
<evidence type="ECO:0000256" key="4">
    <source>
        <dbReference type="ARBA" id="ARBA00022538"/>
    </source>
</evidence>
<dbReference type="RefSeq" id="WP_096038987.1">
    <property type="nucleotide sequence ID" value="NZ_BJXY01000008.1"/>
</dbReference>
<keyword evidence="14" id="KW-1185">Reference proteome</keyword>
<evidence type="ECO:0000313" key="14">
    <source>
        <dbReference type="Proteomes" id="UP001161408"/>
    </source>
</evidence>
<name>A0AA37S4W1_9GAMM</name>
<feature type="transmembrane region" description="Helical" evidence="12">
    <location>
        <begin position="238"/>
        <end position="256"/>
    </location>
</feature>
<keyword evidence="11" id="KW-0479">Metal-binding</keyword>
<evidence type="ECO:0000256" key="7">
    <source>
        <dbReference type="ARBA" id="ARBA00022989"/>
    </source>
</evidence>
<proteinExistence type="inferred from homology"/>
<feature type="transmembrane region" description="Helical" evidence="12">
    <location>
        <begin position="12"/>
        <end position="32"/>
    </location>
</feature>
<evidence type="ECO:0000256" key="10">
    <source>
        <dbReference type="PIRNR" id="PIRNR006247"/>
    </source>
</evidence>
<evidence type="ECO:0000256" key="9">
    <source>
        <dbReference type="ARBA" id="ARBA00023136"/>
    </source>
</evidence>
<feature type="transmembrane region" description="Helical" evidence="12">
    <location>
        <begin position="184"/>
        <end position="203"/>
    </location>
</feature>
<reference evidence="13" key="1">
    <citation type="journal article" date="2014" name="Int. J. Syst. Evol. Microbiol.">
        <title>Complete genome sequence of Corynebacterium casei LMG S-19264T (=DSM 44701T), isolated from a smear-ripened cheese.</title>
        <authorList>
            <consortium name="US DOE Joint Genome Institute (JGI-PGF)"/>
            <person name="Walter F."/>
            <person name="Albersmeier A."/>
            <person name="Kalinowski J."/>
            <person name="Ruckert C."/>
        </authorList>
    </citation>
    <scope>NUCLEOTIDE SEQUENCE</scope>
    <source>
        <strain evidence="13">NBRC 103034</strain>
    </source>
</reference>
<feature type="binding site" evidence="11">
    <location>
        <position position="437"/>
    </location>
    <ligand>
        <name>K(+)</name>
        <dbReference type="ChEBI" id="CHEBI:29103"/>
    </ligand>
</feature>
<keyword evidence="3 10" id="KW-1003">Cell membrane</keyword>
<evidence type="ECO:0000256" key="11">
    <source>
        <dbReference type="PIRSR" id="PIRSR006247-1"/>
    </source>
</evidence>
<evidence type="ECO:0000313" key="13">
    <source>
        <dbReference type="EMBL" id="GLQ04154.1"/>
    </source>
</evidence>
<comment type="function">
    <text evidence="10">Low-affinity potassium transport system. Interacts with Trk system potassium uptake protein TrkA.</text>
</comment>
<feature type="transmembrane region" description="Helical" evidence="12">
    <location>
        <begin position="38"/>
        <end position="60"/>
    </location>
</feature>
<feature type="transmembrane region" description="Helical" evidence="12">
    <location>
        <begin position="72"/>
        <end position="93"/>
    </location>
</feature>
<dbReference type="PANTHER" id="PTHR32024">
    <property type="entry name" value="TRK SYSTEM POTASSIUM UPTAKE PROTEIN TRKG-RELATED"/>
    <property type="match status" value="1"/>
</dbReference>
<dbReference type="GO" id="GO:0005886">
    <property type="term" value="C:plasma membrane"/>
    <property type="evidence" value="ECO:0007669"/>
    <property type="project" value="UniProtKB-SubCell"/>
</dbReference>
<keyword evidence="8 10" id="KW-0406">Ion transport</keyword>
<sequence length="484" mass="53093">MINWKITLRLLAFPIIWMGVVQLVFAALSLFIFKDRVISAFLISGATMISVALMLLINLRKTDYTGATFRDALIYATVTWIIAGVLGAIPILVVTGVNFSDAVFESISALTTTGATVLSGLDNMPASFLLYRQFLQWMGGLGIVIFVVAILPMLNIGGMKLLKAETPGPIKDEKLTPRVASTAHYLWGVYFAITVLCILAYYAGGMSLYDAIAHAFTTVSTGGFSTHDASMWYYRSHLLLWIANVFMLAGAINFALHFKVAHKRAITSYYHDEETRYFIYIVVFLSVLLTTMLLLKDSYSNVLEAFSFSTFHIISFITSTGYGAAGFTDWPAEAGFLLVIAGYLGGCAGSTAGGNKIIRNIIVGRMINNNIKQLLHPRAIFTLKYQGSPVKEDVRHAIMAFMTFAVGTSLLFTMLLMATGLDFWSAFTAVAACVNVLGPGFGEVGANFQPVSDTGIWILSVAMIVGRLEYFTVFALFTHSFWKK</sequence>
<dbReference type="Proteomes" id="UP001161408">
    <property type="component" value="Unassembled WGS sequence"/>
</dbReference>
<evidence type="ECO:0000256" key="3">
    <source>
        <dbReference type="ARBA" id="ARBA00022475"/>
    </source>
</evidence>
<accession>A0AA37S4W1</accession>
<comment type="similarity">
    <text evidence="10">Belongs to the TrkH potassium transport family.</text>
</comment>
<reference evidence="13" key="2">
    <citation type="submission" date="2023-01" db="EMBL/GenBank/DDBJ databases">
        <title>Draft genome sequence of Pseudoalteromonas tetraodonis strain NBRC 103034.</title>
        <authorList>
            <person name="Sun Q."/>
            <person name="Mori K."/>
        </authorList>
    </citation>
    <scope>NUCLEOTIDE SEQUENCE</scope>
    <source>
        <strain evidence="13">NBRC 103034</strain>
    </source>
</reference>
<feature type="transmembrane region" description="Helical" evidence="12">
    <location>
        <begin position="277"/>
        <end position="295"/>
    </location>
</feature>
<feature type="binding site" evidence="11">
    <location>
        <position position="320"/>
    </location>
    <ligand>
        <name>K(+)</name>
        <dbReference type="ChEBI" id="CHEBI:29103"/>
    </ligand>
</feature>
<feature type="binding site" evidence="11">
    <location>
        <position position="112"/>
    </location>
    <ligand>
        <name>K(+)</name>
        <dbReference type="ChEBI" id="CHEBI:29103"/>
    </ligand>
</feature>
<keyword evidence="4 10" id="KW-0633">Potassium transport</keyword>
<dbReference type="GO" id="GO:0015379">
    <property type="term" value="F:potassium:chloride symporter activity"/>
    <property type="evidence" value="ECO:0007669"/>
    <property type="project" value="InterPro"/>
</dbReference>
<evidence type="ECO:0000256" key="1">
    <source>
        <dbReference type="ARBA" id="ARBA00004651"/>
    </source>
</evidence>
<feature type="transmembrane region" description="Helical" evidence="12">
    <location>
        <begin position="397"/>
        <end position="416"/>
    </location>
</feature>
<evidence type="ECO:0000256" key="2">
    <source>
        <dbReference type="ARBA" id="ARBA00022448"/>
    </source>
</evidence>
<keyword evidence="9 10" id="KW-0472">Membrane</keyword>
<comment type="subcellular location">
    <subcellularLocation>
        <location evidence="10">Cell inner membrane</location>
        <topology evidence="10">Multi-pass membrane protein</topology>
    </subcellularLocation>
    <subcellularLocation>
        <location evidence="1">Cell membrane</location>
        <topology evidence="1">Multi-pass membrane protein</topology>
    </subcellularLocation>
</comment>
<dbReference type="InterPro" id="IPR003445">
    <property type="entry name" value="Cat_transpt"/>
</dbReference>
<dbReference type="Pfam" id="PF02386">
    <property type="entry name" value="TrkH"/>
    <property type="match status" value="1"/>
</dbReference>
<keyword evidence="7 12" id="KW-1133">Transmembrane helix</keyword>